<gene>
    <name evidence="1" type="ORF">SVIM_LOCUS449409</name>
</gene>
<evidence type="ECO:0000313" key="1">
    <source>
        <dbReference type="EMBL" id="VFU60583.1"/>
    </source>
</evidence>
<sequence length="71" mass="8040">MCVRAEALKKAVDRRVLNRAEQNPKNSIKTLPVLRWVTFGNGGNSDSLIFWYIFCTGSLQVQRLGVFKAIN</sequence>
<accession>A0A6N2N1S4</accession>
<proteinExistence type="predicted"/>
<organism evidence="1">
    <name type="scientific">Salix viminalis</name>
    <name type="common">Common osier</name>
    <name type="synonym">Basket willow</name>
    <dbReference type="NCBI Taxonomy" id="40686"/>
    <lineage>
        <taxon>Eukaryota</taxon>
        <taxon>Viridiplantae</taxon>
        <taxon>Streptophyta</taxon>
        <taxon>Embryophyta</taxon>
        <taxon>Tracheophyta</taxon>
        <taxon>Spermatophyta</taxon>
        <taxon>Magnoliopsida</taxon>
        <taxon>eudicotyledons</taxon>
        <taxon>Gunneridae</taxon>
        <taxon>Pentapetalae</taxon>
        <taxon>rosids</taxon>
        <taxon>fabids</taxon>
        <taxon>Malpighiales</taxon>
        <taxon>Salicaceae</taxon>
        <taxon>Saliceae</taxon>
        <taxon>Salix</taxon>
    </lineage>
</organism>
<protein>
    <submittedName>
        <fullName evidence="1">Uncharacterized protein</fullName>
    </submittedName>
</protein>
<name>A0A6N2N1S4_SALVM</name>
<dbReference type="AlphaFoldDB" id="A0A6N2N1S4"/>
<dbReference type="EMBL" id="CAADRP010002063">
    <property type="protein sequence ID" value="VFU60583.1"/>
    <property type="molecule type" value="Genomic_DNA"/>
</dbReference>
<reference evidence="1" key="1">
    <citation type="submission" date="2019-03" db="EMBL/GenBank/DDBJ databases">
        <authorList>
            <person name="Mank J."/>
            <person name="Almeida P."/>
        </authorList>
    </citation>
    <scope>NUCLEOTIDE SEQUENCE</scope>
    <source>
        <strain evidence="1">78183</strain>
    </source>
</reference>